<gene>
    <name evidence="1" type="ORF">N44_03234</name>
</gene>
<name>A0A0A1VYJ2_MICAE</name>
<comment type="caution">
    <text evidence="1">The sequence shown here is derived from an EMBL/GenBank/DDBJ whole genome shotgun (WGS) entry which is preliminary data.</text>
</comment>
<proteinExistence type="predicted"/>
<reference evidence="2" key="1">
    <citation type="journal article" date="2015" name="Genome">
        <title>Whole Genome Sequence of the Non-Microcystin-Producing Microcystis aeruginosa Strain NIES-44.</title>
        <authorList>
            <person name="Okano K."/>
            <person name="Miyata N."/>
            <person name="Ozaki Y."/>
        </authorList>
    </citation>
    <scope>NUCLEOTIDE SEQUENCE [LARGE SCALE GENOMIC DNA]</scope>
    <source>
        <strain evidence="2">NIES-44</strain>
    </source>
</reference>
<sequence>MRQEAIVKGLGEIKQTYDYFPKTPSPHPPICLKILRDVTIYA</sequence>
<evidence type="ECO:0000313" key="1">
    <source>
        <dbReference type="EMBL" id="GAL94654.1"/>
    </source>
</evidence>
<dbReference type="EMBL" id="BBPA01000059">
    <property type="protein sequence ID" value="GAL94654.1"/>
    <property type="molecule type" value="Genomic_DNA"/>
</dbReference>
<organism evidence="1 2">
    <name type="scientific">Microcystis aeruginosa NIES-44</name>
    <dbReference type="NCBI Taxonomy" id="449439"/>
    <lineage>
        <taxon>Bacteria</taxon>
        <taxon>Bacillati</taxon>
        <taxon>Cyanobacteriota</taxon>
        <taxon>Cyanophyceae</taxon>
        <taxon>Oscillatoriophycideae</taxon>
        <taxon>Chroococcales</taxon>
        <taxon>Microcystaceae</taxon>
        <taxon>Microcystis</taxon>
    </lineage>
</organism>
<accession>A0A0A1VYJ2</accession>
<dbReference type="AlphaFoldDB" id="A0A0A1VYJ2"/>
<dbReference type="Proteomes" id="UP000030321">
    <property type="component" value="Unassembled WGS sequence"/>
</dbReference>
<protein>
    <submittedName>
        <fullName evidence="1">Uncharacterized protein</fullName>
    </submittedName>
</protein>
<evidence type="ECO:0000313" key="2">
    <source>
        <dbReference type="Proteomes" id="UP000030321"/>
    </source>
</evidence>